<dbReference type="GO" id="GO:0098027">
    <property type="term" value="C:virus tail, sheath"/>
    <property type="evidence" value="ECO:0007669"/>
    <property type="project" value="UniProtKB-KW"/>
</dbReference>
<proteinExistence type="inferred from homology"/>
<dbReference type="EMBL" id="PP511443">
    <property type="protein sequence ID" value="XCD04315.1"/>
    <property type="molecule type" value="Genomic_DNA"/>
</dbReference>
<keyword evidence="2" id="KW-1162">Viral penetration into host cytoplasm</keyword>
<feature type="domain" description="Tail sheath protein C-terminal" evidence="10">
    <location>
        <begin position="345"/>
        <end position="442"/>
    </location>
</feature>
<name>A0AAU8AWL4_9CAUD</name>
<feature type="domain" description="Tail sheath protein subtilisin-like" evidence="8">
    <location>
        <begin position="189"/>
        <end position="337"/>
    </location>
</feature>
<dbReference type="InterPro" id="IPR035089">
    <property type="entry name" value="Phage_sheath_subtilisin"/>
</dbReference>
<evidence type="ECO:0000256" key="2">
    <source>
        <dbReference type="ARBA" id="ARBA00022595"/>
    </source>
</evidence>
<evidence type="ECO:0000256" key="3">
    <source>
        <dbReference type="ARBA" id="ARBA00022732"/>
    </source>
</evidence>
<sequence>MAGGTFDKTVGKVRPGTYVNFKDSAQESIKGAARGIALIPLTNTDYGPAGEMITLTGAAPDAAAAKLGYSVYDNDAAGNMLLIREAFKNAATVIVYICTEGTSAATGTGGGLSATAKYKGARGNSLTYVTEENPVGGYDVSVYLDGSKVEAYEGITDASALADSAYITFTASDDLTETAGVTLSGGVSGKTANADITAFLEAADNVKFNTMACPFDDSALLTAVKTKIKYMRENEGKKVQAVVANMTSPDYEGIINITNSYELDSGALTAAQATAFVAGMTAGADYVESNTYRSVEGAVAVIDAKSHEEAVTAINNGEFFFSVSEAGAVVVEYDINSLITFADGKGESYRKNRVLRVLDSFNDSLVLNFPPNKYDNNSTGWDIMEGIGKSVLKLYYEAGAIDDVDYDEDFLVDRENSAGDRTYFNVGIKPVDSAEKLFFTVTTR</sequence>
<keyword evidence="3" id="KW-1227">Viral tail protein</keyword>
<dbReference type="Gene3D" id="3.30.1370.220">
    <property type="match status" value="1"/>
</dbReference>
<dbReference type="Pfam" id="PF04984">
    <property type="entry name" value="Phage_sheath_1"/>
    <property type="match status" value="1"/>
</dbReference>
<dbReference type="Gene3D" id="3.30.1490.360">
    <property type="match status" value="1"/>
</dbReference>
<feature type="domain" description="Phage tail sheath protein-like beta-sandwich" evidence="9">
    <location>
        <begin position="103"/>
        <end position="187"/>
    </location>
</feature>
<keyword evidence="5" id="KW-0946">Virion</keyword>
<reference evidence="12" key="1">
    <citation type="submission" date="2024-03" db="EMBL/GenBank/DDBJ databases">
        <title>Diverse circular DNA viruses in blood, oral, and fecal samples of captive lemurs.</title>
        <authorList>
            <person name="Paietta E.N."/>
            <person name="Kraberger S."/>
            <person name="Lund M.C."/>
            <person name="Custer J.M."/>
            <person name="Vargas K.M."/>
            <person name="Ehmke E.E."/>
            <person name="Yoder A.D."/>
            <person name="Varsani A."/>
        </authorList>
    </citation>
    <scope>NUCLEOTIDE SEQUENCE</scope>
    <source>
        <strain evidence="12">Duke_22FF_208</strain>
    </source>
</reference>
<evidence type="ECO:0000256" key="7">
    <source>
        <dbReference type="ARBA" id="ARBA00023296"/>
    </source>
</evidence>
<evidence type="ECO:0000256" key="4">
    <source>
        <dbReference type="ARBA" id="ARBA00022766"/>
    </source>
</evidence>
<evidence type="ECO:0000259" key="11">
    <source>
        <dbReference type="Pfam" id="PF22671"/>
    </source>
</evidence>
<feature type="domain" description="Tail sheath protein Gp18-like" evidence="11">
    <location>
        <begin position="34"/>
        <end position="96"/>
    </location>
</feature>
<dbReference type="InterPro" id="IPR035326">
    <property type="entry name" value="Beta_sandwich_Seath"/>
</dbReference>
<evidence type="ECO:0000259" key="10">
    <source>
        <dbReference type="Pfam" id="PF17482"/>
    </source>
</evidence>
<keyword evidence="5" id="KW-1229">Viral tail sheath protein</keyword>
<keyword evidence="4" id="KW-1242">Viral contractile tail ejection system</keyword>
<evidence type="ECO:0000256" key="1">
    <source>
        <dbReference type="ARBA" id="ARBA00008005"/>
    </source>
</evidence>
<keyword evidence="7" id="KW-1160">Virus entry into host cell</keyword>
<dbReference type="GO" id="GO:0099000">
    <property type="term" value="P:symbiont genome ejection through host cell envelope, contractile tail mechanism"/>
    <property type="evidence" value="ECO:0007669"/>
    <property type="project" value="UniProtKB-KW"/>
</dbReference>
<dbReference type="Pfam" id="PF17482">
    <property type="entry name" value="Phage_sheath_1C"/>
    <property type="match status" value="1"/>
</dbReference>
<dbReference type="InterPro" id="IPR020287">
    <property type="entry name" value="Tail_sheath_C"/>
</dbReference>
<dbReference type="Pfam" id="PF17481">
    <property type="entry name" value="Phage_sheath_domII"/>
    <property type="match status" value="1"/>
</dbReference>
<evidence type="ECO:0000313" key="12">
    <source>
        <dbReference type="EMBL" id="XCD04315.1"/>
    </source>
</evidence>
<dbReference type="Gene3D" id="3.40.50.11790">
    <property type="match status" value="1"/>
</dbReference>
<evidence type="ECO:0000256" key="5">
    <source>
        <dbReference type="ARBA" id="ARBA00023003"/>
    </source>
</evidence>
<protein>
    <submittedName>
        <fullName evidence="12">Tail sheath protein</fullName>
    </submittedName>
</protein>
<keyword evidence="6" id="KW-1171">Viral genome ejection through host cell envelope</keyword>
<organism evidence="12">
    <name type="scientific">Dulem virus 37</name>
    <dbReference type="NCBI Taxonomy" id="3145755"/>
    <lineage>
        <taxon>Viruses</taxon>
        <taxon>Duplodnaviria</taxon>
        <taxon>Heunggongvirae</taxon>
        <taxon>Uroviricota</taxon>
        <taxon>Caudoviricetes</taxon>
    </lineage>
</organism>
<evidence type="ECO:0000256" key="6">
    <source>
        <dbReference type="ARBA" id="ARBA00023009"/>
    </source>
</evidence>
<comment type="similarity">
    <text evidence="1">Belongs to the myoviridae tail sheath protein family.</text>
</comment>
<dbReference type="Pfam" id="PF22671">
    <property type="entry name" value="Gp18_domIII_N"/>
    <property type="match status" value="1"/>
</dbReference>
<accession>A0AAU8AWL4</accession>
<evidence type="ECO:0000259" key="9">
    <source>
        <dbReference type="Pfam" id="PF17481"/>
    </source>
</evidence>
<dbReference type="Gene3D" id="3.30.360.90">
    <property type="match status" value="1"/>
</dbReference>
<dbReference type="InterPro" id="IPR054564">
    <property type="entry name" value="Gp18_domIII_N"/>
</dbReference>
<evidence type="ECO:0000259" key="8">
    <source>
        <dbReference type="Pfam" id="PF04984"/>
    </source>
</evidence>
<dbReference type="Gene3D" id="2.60.40.4290">
    <property type="match status" value="1"/>
</dbReference>